<accession>A0ACB7SKQ9</accession>
<reference evidence="1" key="1">
    <citation type="submission" date="2020-05" db="EMBL/GenBank/DDBJ databases">
        <title>Large-scale comparative analyses of tick genomes elucidate their genetic diversity and vector capacities.</title>
        <authorList>
            <person name="Jia N."/>
            <person name="Wang J."/>
            <person name="Shi W."/>
            <person name="Du L."/>
            <person name="Sun Y."/>
            <person name="Zhan W."/>
            <person name="Jiang J."/>
            <person name="Wang Q."/>
            <person name="Zhang B."/>
            <person name="Ji P."/>
            <person name="Sakyi L.B."/>
            <person name="Cui X."/>
            <person name="Yuan T."/>
            <person name="Jiang B."/>
            <person name="Yang W."/>
            <person name="Lam T.T.-Y."/>
            <person name="Chang Q."/>
            <person name="Ding S."/>
            <person name="Wang X."/>
            <person name="Zhu J."/>
            <person name="Ruan X."/>
            <person name="Zhao L."/>
            <person name="Wei J."/>
            <person name="Que T."/>
            <person name="Du C."/>
            <person name="Cheng J."/>
            <person name="Dai P."/>
            <person name="Han X."/>
            <person name="Huang E."/>
            <person name="Gao Y."/>
            <person name="Liu J."/>
            <person name="Shao H."/>
            <person name="Ye R."/>
            <person name="Li L."/>
            <person name="Wei W."/>
            <person name="Wang X."/>
            <person name="Wang C."/>
            <person name="Yang T."/>
            <person name="Huo Q."/>
            <person name="Li W."/>
            <person name="Guo W."/>
            <person name="Chen H."/>
            <person name="Zhou L."/>
            <person name="Ni X."/>
            <person name="Tian J."/>
            <person name="Zhou Y."/>
            <person name="Sheng Y."/>
            <person name="Liu T."/>
            <person name="Pan Y."/>
            <person name="Xia L."/>
            <person name="Li J."/>
            <person name="Zhao F."/>
            <person name="Cao W."/>
        </authorList>
    </citation>
    <scope>NUCLEOTIDE SEQUENCE</scope>
    <source>
        <strain evidence="1">Hyas-2018</strain>
    </source>
</reference>
<evidence type="ECO:0000313" key="2">
    <source>
        <dbReference type="Proteomes" id="UP000821845"/>
    </source>
</evidence>
<sequence>MNGPQTARVSADTHVPQLDLTGTDAAVDLDDAPFVTPSERSVEHEPLAAAEARTAYMGGLGDTTSLSLDAR</sequence>
<comment type="caution">
    <text evidence="1">The sequence shown here is derived from an EMBL/GenBank/DDBJ whole genome shotgun (WGS) entry which is preliminary data.</text>
</comment>
<protein>
    <submittedName>
        <fullName evidence="1">Uncharacterized protein</fullName>
    </submittedName>
</protein>
<evidence type="ECO:0000313" key="1">
    <source>
        <dbReference type="EMBL" id="KAH6935220.1"/>
    </source>
</evidence>
<proteinExistence type="predicted"/>
<gene>
    <name evidence="1" type="ORF">HPB50_004789</name>
</gene>
<keyword evidence="2" id="KW-1185">Reference proteome</keyword>
<dbReference type="Proteomes" id="UP000821845">
    <property type="component" value="Chromosome 3"/>
</dbReference>
<organism evidence="1 2">
    <name type="scientific">Hyalomma asiaticum</name>
    <name type="common">Tick</name>
    <dbReference type="NCBI Taxonomy" id="266040"/>
    <lineage>
        <taxon>Eukaryota</taxon>
        <taxon>Metazoa</taxon>
        <taxon>Ecdysozoa</taxon>
        <taxon>Arthropoda</taxon>
        <taxon>Chelicerata</taxon>
        <taxon>Arachnida</taxon>
        <taxon>Acari</taxon>
        <taxon>Parasitiformes</taxon>
        <taxon>Ixodida</taxon>
        <taxon>Ixodoidea</taxon>
        <taxon>Ixodidae</taxon>
        <taxon>Hyalomminae</taxon>
        <taxon>Hyalomma</taxon>
    </lineage>
</organism>
<dbReference type="EMBL" id="CM023483">
    <property type="protein sequence ID" value="KAH6935220.1"/>
    <property type="molecule type" value="Genomic_DNA"/>
</dbReference>
<name>A0ACB7SKQ9_HYAAI</name>